<evidence type="ECO:0000313" key="3">
    <source>
        <dbReference type="Proteomes" id="UP000642829"/>
    </source>
</evidence>
<keyword evidence="3" id="KW-1185">Reference proteome</keyword>
<keyword evidence="1" id="KW-0812">Transmembrane</keyword>
<dbReference type="EMBL" id="BMXG01000003">
    <property type="protein sequence ID" value="GHB93326.1"/>
    <property type="molecule type" value="Genomic_DNA"/>
</dbReference>
<feature type="transmembrane region" description="Helical" evidence="1">
    <location>
        <begin position="258"/>
        <end position="274"/>
    </location>
</feature>
<evidence type="ECO:0000256" key="1">
    <source>
        <dbReference type="SAM" id="Phobius"/>
    </source>
</evidence>
<proteinExistence type="predicted"/>
<name>A0A8J3D9Z7_9BACT</name>
<dbReference type="Proteomes" id="UP000642829">
    <property type="component" value="Unassembled WGS sequence"/>
</dbReference>
<sequence>MQFLRIRRAGQFSVIALTATLAPTTFGLIQIDNYLVDGVPSAVDLNEPFMPYAASDNISANGISNAELVDQSTTAAIGGIRNLRVSTVTGSGGYLGDMASSAAVLGYGANPGLQLSVSKETLANDTYHSSAAIRYGSTGFTTGLNLDLIAFLGGQALSAGYFNLDVGEFTATGAVTGEVRIGLTLWSYPTGGPIINEESVKTIANTNISAINWNFEDFSPSILGDVDQMQLTLYSGNVGDGFTDIHLSATSFTIVPEPSTYALIFGGAVFFFLIHRKLKYSRS</sequence>
<accession>A0A8J3D9Z7</accession>
<dbReference type="NCBIfam" id="TIGR02595">
    <property type="entry name" value="PEP_CTERM"/>
    <property type="match status" value="1"/>
</dbReference>
<reference evidence="2" key="1">
    <citation type="journal article" date="2014" name="Int. J. Syst. Evol. Microbiol.">
        <title>Complete genome sequence of Corynebacterium casei LMG S-19264T (=DSM 44701T), isolated from a smear-ripened cheese.</title>
        <authorList>
            <consortium name="US DOE Joint Genome Institute (JGI-PGF)"/>
            <person name="Walter F."/>
            <person name="Albersmeier A."/>
            <person name="Kalinowski J."/>
            <person name="Ruckert C."/>
        </authorList>
    </citation>
    <scope>NUCLEOTIDE SEQUENCE</scope>
    <source>
        <strain evidence="2">KCTC 12870</strain>
    </source>
</reference>
<evidence type="ECO:0000313" key="2">
    <source>
        <dbReference type="EMBL" id="GHB93326.1"/>
    </source>
</evidence>
<organism evidence="2 3">
    <name type="scientific">Cerasicoccus arenae</name>
    <dbReference type="NCBI Taxonomy" id="424488"/>
    <lineage>
        <taxon>Bacteria</taxon>
        <taxon>Pseudomonadati</taxon>
        <taxon>Verrucomicrobiota</taxon>
        <taxon>Opitutia</taxon>
        <taxon>Puniceicoccales</taxon>
        <taxon>Cerasicoccaceae</taxon>
        <taxon>Cerasicoccus</taxon>
    </lineage>
</organism>
<dbReference type="RefSeq" id="WP_189511693.1">
    <property type="nucleotide sequence ID" value="NZ_BMXG01000003.1"/>
</dbReference>
<gene>
    <name evidence="2" type="ORF">GCM10007047_05870</name>
</gene>
<dbReference type="InterPro" id="IPR013424">
    <property type="entry name" value="Ice-binding_C"/>
</dbReference>
<reference evidence="2" key="2">
    <citation type="submission" date="2020-09" db="EMBL/GenBank/DDBJ databases">
        <authorList>
            <person name="Sun Q."/>
            <person name="Kim S."/>
        </authorList>
    </citation>
    <scope>NUCLEOTIDE SEQUENCE</scope>
    <source>
        <strain evidence="2">KCTC 12870</strain>
    </source>
</reference>
<dbReference type="AlphaFoldDB" id="A0A8J3D9Z7"/>
<comment type="caution">
    <text evidence="2">The sequence shown here is derived from an EMBL/GenBank/DDBJ whole genome shotgun (WGS) entry which is preliminary data.</text>
</comment>
<keyword evidence="1" id="KW-0472">Membrane</keyword>
<evidence type="ECO:0008006" key="4">
    <source>
        <dbReference type="Google" id="ProtNLM"/>
    </source>
</evidence>
<protein>
    <recommendedName>
        <fullName evidence="4">PEP-CTERM protein-sorting domain-containing protein</fullName>
    </recommendedName>
</protein>
<keyword evidence="1" id="KW-1133">Transmembrane helix</keyword>